<gene>
    <name evidence="2" type="ORF">MNBD_ALPHA08-1091</name>
</gene>
<dbReference type="GO" id="GO:0016788">
    <property type="term" value="F:hydrolase activity, acting on ester bonds"/>
    <property type="evidence" value="ECO:0007669"/>
    <property type="project" value="InterPro"/>
</dbReference>
<sequence length="86" mass="9866">MAEQHSTPGRRSTESHTCHVRTLKVRKGNGSRIIKDRHHAHFDETIYFSVPWINIQGQWLQRAGFEINTPVKLRVMDGCLVLTAEA</sequence>
<protein>
    <recommendedName>
        <fullName evidence="1">Toxin SymE-like domain-containing protein</fullName>
    </recommendedName>
</protein>
<proteinExistence type="predicted"/>
<reference evidence="2" key="1">
    <citation type="submission" date="2018-06" db="EMBL/GenBank/DDBJ databases">
        <authorList>
            <person name="Zhirakovskaya E."/>
        </authorList>
    </citation>
    <scope>NUCLEOTIDE SEQUENCE</scope>
</reference>
<dbReference type="Pfam" id="PF08845">
    <property type="entry name" value="SymE_toxin"/>
    <property type="match status" value="1"/>
</dbReference>
<dbReference type="EMBL" id="UOEC01000018">
    <property type="protein sequence ID" value="VAV87008.1"/>
    <property type="molecule type" value="Genomic_DNA"/>
</dbReference>
<dbReference type="GO" id="GO:0003723">
    <property type="term" value="F:RNA binding"/>
    <property type="evidence" value="ECO:0007669"/>
    <property type="project" value="InterPro"/>
</dbReference>
<dbReference type="AlphaFoldDB" id="A0A3B0RFY5"/>
<dbReference type="InterPro" id="IPR014944">
    <property type="entry name" value="Toxin_SymE-like"/>
</dbReference>
<evidence type="ECO:0000313" key="2">
    <source>
        <dbReference type="EMBL" id="VAV87008.1"/>
    </source>
</evidence>
<name>A0A3B0RFY5_9ZZZZ</name>
<organism evidence="2">
    <name type="scientific">hydrothermal vent metagenome</name>
    <dbReference type="NCBI Taxonomy" id="652676"/>
    <lineage>
        <taxon>unclassified sequences</taxon>
        <taxon>metagenomes</taxon>
        <taxon>ecological metagenomes</taxon>
    </lineage>
</organism>
<dbReference type="GO" id="GO:0016070">
    <property type="term" value="P:RNA metabolic process"/>
    <property type="evidence" value="ECO:0007669"/>
    <property type="project" value="InterPro"/>
</dbReference>
<dbReference type="GO" id="GO:0005737">
    <property type="term" value="C:cytoplasm"/>
    <property type="evidence" value="ECO:0007669"/>
    <property type="project" value="InterPro"/>
</dbReference>
<accession>A0A3B0RFY5</accession>
<evidence type="ECO:0000259" key="1">
    <source>
        <dbReference type="Pfam" id="PF08845"/>
    </source>
</evidence>
<feature type="domain" description="Toxin SymE-like" evidence="1">
    <location>
        <begin position="39"/>
        <end position="84"/>
    </location>
</feature>